<name>A0A6A6FEK8_9PEZI</name>
<evidence type="ECO:0000256" key="1">
    <source>
        <dbReference type="SAM" id="MobiDB-lite"/>
    </source>
</evidence>
<evidence type="ECO:0000313" key="2">
    <source>
        <dbReference type="EMBL" id="KAF2211793.1"/>
    </source>
</evidence>
<feature type="compositionally biased region" description="Polar residues" evidence="1">
    <location>
        <begin position="41"/>
        <end position="52"/>
    </location>
</feature>
<feature type="region of interest" description="Disordered" evidence="1">
    <location>
        <begin position="1"/>
        <end position="20"/>
    </location>
</feature>
<proteinExistence type="predicted"/>
<dbReference type="OrthoDB" id="3647725at2759"/>
<gene>
    <name evidence="2" type="ORF">CERZMDRAFT_85188</name>
</gene>
<dbReference type="AlphaFoldDB" id="A0A6A6FEK8"/>
<accession>A0A6A6FEK8</accession>
<keyword evidence="3" id="KW-1185">Reference proteome</keyword>
<dbReference type="EMBL" id="ML992675">
    <property type="protein sequence ID" value="KAF2211793.1"/>
    <property type="molecule type" value="Genomic_DNA"/>
</dbReference>
<sequence>MSRGQEFTTTNKKQQQKEANKSRIVVVLHFYHLRNRFAELTQQGRTTEGNSSNNTNLFLPPPTPPLPYIELVARAIHEHDSTYLDEVPANNLKDLVSFLERVSTEIQRRLKRSVEFLVERASEEAKKEEVLREKWVGLEEYDVVGEKALEYVKEETVREYVGVVVRQCAEQREWLREVERGIWENVKGSLGVKVEWNEEKMRFVEMLVRSEGDSGEYDEGWRGAVEELVGKWAVGDEGI</sequence>
<organism evidence="2 3">
    <name type="scientific">Cercospora zeae-maydis SCOH1-5</name>
    <dbReference type="NCBI Taxonomy" id="717836"/>
    <lineage>
        <taxon>Eukaryota</taxon>
        <taxon>Fungi</taxon>
        <taxon>Dikarya</taxon>
        <taxon>Ascomycota</taxon>
        <taxon>Pezizomycotina</taxon>
        <taxon>Dothideomycetes</taxon>
        <taxon>Dothideomycetidae</taxon>
        <taxon>Mycosphaerellales</taxon>
        <taxon>Mycosphaerellaceae</taxon>
        <taxon>Cercospora</taxon>
    </lineage>
</organism>
<feature type="region of interest" description="Disordered" evidence="1">
    <location>
        <begin position="41"/>
        <end position="60"/>
    </location>
</feature>
<reference evidence="2" key="1">
    <citation type="journal article" date="2020" name="Stud. Mycol.">
        <title>101 Dothideomycetes genomes: a test case for predicting lifestyles and emergence of pathogens.</title>
        <authorList>
            <person name="Haridas S."/>
            <person name="Albert R."/>
            <person name="Binder M."/>
            <person name="Bloem J."/>
            <person name="Labutti K."/>
            <person name="Salamov A."/>
            <person name="Andreopoulos B."/>
            <person name="Baker S."/>
            <person name="Barry K."/>
            <person name="Bills G."/>
            <person name="Bluhm B."/>
            <person name="Cannon C."/>
            <person name="Castanera R."/>
            <person name="Culley D."/>
            <person name="Daum C."/>
            <person name="Ezra D."/>
            <person name="Gonzalez J."/>
            <person name="Henrissat B."/>
            <person name="Kuo A."/>
            <person name="Liang C."/>
            <person name="Lipzen A."/>
            <person name="Lutzoni F."/>
            <person name="Magnuson J."/>
            <person name="Mondo S."/>
            <person name="Nolan M."/>
            <person name="Ohm R."/>
            <person name="Pangilinan J."/>
            <person name="Park H.-J."/>
            <person name="Ramirez L."/>
            <person name="Alfaro M."/>
            <person name="Sun H."/>
            <person name="Tritt A."/>
            <person name="Yoshinaga Y."/>
            <person name="Zwiers L.-H."/>
            <person name="Turgeon B."/>
            <person name="Goodwin S."/>
            <person name="Spatafora J."/>
            <person name="Crous P."/>
            <person name="Grigoriev I."/>
        </authorList>
    </citation>
    <scope>NUCLEOTIDE SEQUENCE</scope>
    <source>
        <strain evidence="2">SCOH1-5</strain>
    </source>
</reference>
<protein>
    <submittedName>
        <fullName evidence="2">Uncharacterized protein</fullName>
    </submittedName>
</protein>
<feature type="compositionally biased region" description="Polar residues" evidence="1">
    <location>
        <begin position="1"/>
        <end position="13"/>
    </location>
</feature>
<dbReference type="Proteomes" id="UP000799539">
    <property type="component" value="Unassembled WGS sequence"/>
</dbReference>
<evidence type="ECO:0000313" key="3">
    <source>
        <dbReference type="Proteomes" id="UP000799539"/>
    </source>
</evidence>